<dbReference type="PANTHER" id="PTHR30193:SF37">
    <property type="entry name" value="INNER MEMBRANE ABC TRANSPORTER PERMEASE PROTEIN YCJO"/>
    <property type="match status" value="1"/>
</dbReference>
<dbReference type="InterPro" id="IPR035906">
    <property type="entry name" value="MetI-like_sf"/>
</dbReference>
<proteinExistence type="inferred from homology"/>
<evidence type="ECO:0000256" key="3">
    <source>
        <dbReference type="ARBA" id="ARBA00022475"/>
    </source>
</evidence>
<comment type="similarity">
    <text evidence="7">Belongs to the binding-protein-dependent transport system permease family.</text>
</comment>
<feature type="transmembrane region" description="Helical" evidence="7">
    <location>
        <begin position="35"/>
        <end position="57"/>
    </location>
</feature>
<evidence type="ECO:0000256" key="2">
    <source>
        <dbReference type="ARBA" id="ARBA00022448"/>
    </source>
</evidence>
<evidence type="ECO:0000256" key="5">
    <source>
        <dbReference type="ARBA" id="ARBA00022989"/>
    </source>
</evidence>
<evidence type="ECO:0000256" key="6">
    <source>
        <dbReference type="ARBA" id="ARBA00023136"/>
    </source>
</evidence>
<comment type="subcellular location">
    <subcellularLocation>
        <location evidence="1 7">Cell membrane</location>
        <topology evidence="1 7">Multi-pass membrane protein</topology>
    </subcellularLocation>
</comment>
<reference evidence="10" key="1">
    <citation type="submission" date="2020-02" db="EMBL/GenBank/DDBJ databases">
        <authorList>
            <person name="Meier V. D."/>
        </authorList>
    </citation>
    <scope>NUCLEOTIDE SEQUENCE</scope>
    <source>
        <strain evidence="10">AVDCRST_MAG47</strain>
    </source>
</reference>
<evidence type="ECO:0000313" key="10">
    <source>
        <dbReference type="EMBL" id="CAA9391586.1"/>
    </source>
</evidence>
<evidence type="ECO:0000256" key="1">
    <source>
        <dbReference type="ARBA" id="ARBA00004651"/>
    </source>
</evidence>
<dbReference type="Pfam" id="PF00528">
    <property type="entry name" value="BPD_transp_1"/>
    <property type="match status" value="1"/>
</dbReference>
<dbReference type="Gene3D" id="1.10.3720.10">
    <property type="entry name" value="MetI-like"/>
    <property type="match status" value="1"/>
</dbReference>
<evidence type="ECO:0000256" key="4">
    <source>
        <dbReference type="ARBA" id="ARBA00022692"/>
    </source>
</evidence>
<feature type="transmembrane region" description="Helical" evidence="7">
    <location>
        <begin position="179"/>
        <end position="202"/>
    </location>
</feature>
<feature type="transmembrane region" description="Helical" evidence="7">
    <location>
        <begin position="102"/>
        <end position="123"/>
    </location>
</feature>
<dbReference type="PROSITE" id="PS50928">
    <property type="entry name" value="ABC_TM1"/>
    <property type="match status" value="1"/>
</dbReference>
<evidence type="ECO:0000256" key="8">
    <source>
        <dbReference type="SAM" id="MobiDB-lite"/>
    </source>
</evidence>
<gene>
    <name evidence="10" type="ORF">AVDCRST_MAG47-2860</name>
</gene>
<evidence type="ECO:0000256" key="7">
    <source>
        <dbReference type="RuleBase" id="RU363032"/>
    </source>
</evidence>
<dbReference type="GO" id="GO:0005886">
    <property type="term" value="C:plasma membrane"/>
    <property type="evidence" value="ECO:0007669"/>
    <property type="project" value="UniProtKB-SubCell"/>
</dbReference>
<dbReference type="CDD" id="cd06261">
    <property type="entry name" value="TM_PBP2"/>
    <property type="match status" value="1"/>
</dbReference>
<keyword evidence="4 7" id="KW-0812">Transmembrane</keyword>
<dbReference type="PANTHER" id="PTHR30193">
    <property type="entry name" value="ABC TRANSPORTER PERMEASE PROTEIN"/>
    <property type="match status" value="1"/>
</dbReference>
<dbReference type="InterPro" id="IPR051393">
    <property type="entry name" value="ABC_transporter_permease"/>
</dbReference>
<sequence>MSQAQPVAAAVEKDHGPRPKRKRGEKQRLSSRDRAVVVTMVAIPTIFVIGLVWIPAIGSVILSFANWGGIGGFDTIQWIGLKNYEDIVNIYPPFWPAIRHNIIWLVFLILGPTMLGILLAVILDRELRGSRFYQTAFFMPVVLSLALIGFIWQLFYSQQQGLLNDVLGTNVDWYGDPDINLWAVLVATGWRHTGYIMLIYLAGLKGVDGTLREAAAIDGAGEVKTFFQVVLPVMRPINLIVVVIVVIESLRAFDIVWVVNQGRNGLEIIAALVTSNVVGEASRIGFGSALAVIMMAISSVFITIYLRVVMKDEQS</sequence>
<name>A0A6J4NL87_9ACTN</name>
<dbReference type="AlphaFoldDB" id="A0A6J4NL87"/>
<feature type="transmembrane region" description="Helical" evidence="7">
    <location>
        <begin position="135"/>
        <end position="155"/>
    </location>
</feature>
<accession>A0A6J4NL87</accession>
<feature type="region of interest" description="Disordered" evidence="8">
    <location>
        <begin position="1"/>
        <end position="28"/>
    </location>
</feature>
<dbReference type="SUPFAM" id="SSF161098">
    <property type="entry name" value="MetI-like"/>
    <property type="match status" value="1"/>
</dbReference>
<keyword evidence="6 7" id="KW-0472">Membrane</keyword>
<dbReference type="EMBL" id="CADCUK010000186">
    <property type="protein sequence ID" value="CAA9391586.1"/>
    <property type="molecule type" value="Genomic_DNA"/>
</dbReference>
<organism evidence="10">
    <name type="scientific">uncultured Nocardioidaceae bacterium</name>
    <dbReference type="NCBI Taxonomy" id="253824"/>
    <lineage>
        <taxon>Bacteria</taxon>
        <taxon>Bacillati</taxon>
        <taxon>Actinomycetota</taxon>
        <taxon>Actinomycetes</taxon>
        <taxon>Propionibacteriales</taxon>
        <taxon>Nocardioidaceae</taxon>
        <taxon>environmental samples</taxon>
    </lineage>
</organism>
<dbReference type="GO" id="GO:0055085">
    <property type="term" value="P:transmembrane transport"/>
    <property type="evidence" value="ECO:0007669"/>
    <property type="project" value="InterPro"/>
</dbReference>
<feature type="transmembrane region" description="Helical" evidence="7">
    <location>
        <begin position="284"/>
        <end position="306"/>
    </location>
</feature>
<protein>
    <submittedName>
        <fullName evidence="10">N-acetyl-D-glucosamine ABC transporter, permease protein 1</fullName>
    </submittedName>
</protein>
<keyword evidence="3" id="KW-1003">Cell membrane</keyword>
<evidence type="ECO:0000259" key="9">
    <source>
        <dbReference type="PROSITE" id="PS50928"/>
    </source>
</evidence>
<keyword evidence="5 7" id="KW-1133">Transmembrane helix</keyword>
<feature type="domain" description="ABC transmembrane type-1" evidence="9">
    <location>
        <begin position="98"/>
        <end position="305"/>
    </location>
</feature>
<keyword evidence="2 7" id="KW-0813">Transport</keyword>
<dbReference type="InterPro" id="IPR000515">
    <property type="entry name" value="MetI-like"/>
</dbReference>